<comment type="subcellular location">
    <subcellularLocation>
        <location evidence="8">Cytoplasm</location>
    </subcellularLocation>
</comment>
<comment type="cofactor">
    <cofactor evidence="8">
        <name>[4Fe-4S] cluster</name>
        <dbReference type="ChEBI" id="CHEBI:49883"/>
    </cofactor>
    <text evidence="8">Binds 2 [4Fe-4S] clusters per subunit. One cluster is coordinated with 3 cysteines and an exchangeable S-adenosyl-L-methionine.</text>
</comment>
<dbReference type="InterPro" id="IPR003698">
    <property type="entry name" value="Lipoyl_synth"/>
</dbReference>
<evidence type="ECO:0000256" key="2">
    <source>
        <dbReference type="ARBA" id="ARBA00022679"/>
    </source>
</evidence>
<evidence type="ECO:0000256" key="7">
    <source>
        <dbReference type="ARBA" id="ARBA00047326"/>
    </source>
</evidence>
<feature type="binding site" evidence="8">
    <location>
        <position position="98"/>
    </location>
    <ligand>
        <name>[4Fe-4S] cluster</name>
        <dbReference type="ChEBI" id="CHEBI:49883"/>
        <label>2</label>
        <note>4Fe-4S-S-AdoMet</note>
    </ligand>
</feature>
<reference evidence="11 12" key="1">
    <citation type="submission" date="2024-07" db="EMBL/GenBank/DDBJ databases">
        <authorList>
            <person name="Ren Q."/>
        </authorList>
    </citation>
    <scope>NUCLEOTIDE SEQUENCE [LARGE SCALE GENOMIC DNA]</scope>
    <source>
        <strain evidence="11 12">REN37</strain>
    </source>
</reference>
<name>A0ABV4AF12_9GAMM</name>
<evidence type="ECO:0000256" key="3">
    <source>
        <dbReference type="ARBA" id="ARBA00022691"/>
    </source>
</evidence>
<keyword evidence="6 8" id="KW-0411">Iron-sulfur</keyword>
<evidence type="ECO:0000256" key="9">
    <source>
        <dbReference type="SAM" id="MobiDB-lite"/>
    </source>
</evidence>
<dbReference type="PIRSF" id="PIRSF005963">
    <property type="entry name" value="Lipoyl_synth"/>
    <property type="match status" value="1"/>
</dbReference>
<dbReference type="CDD" id="cd01335">
    <property type="entry name" value="Radical_SAM"/>
    <property type="match status" value="1"/>
</dbReference>
<dbReference type="PROSITE" id="PS51918">
    <property type="entry name" value="RADICAL_SAM"/>
    <property type="match status" value="1"/>
</dbReference>
<comment type="similarity">
    <text evidence="8">Belongs to the radical SAM superfamily. Lipoyl synthase family.</text>
</comment>
<keyword evidence="12" id="KW-1185">Reference proteome</keyword>
<evidence type="ECO:0000256" key="8">
    <source>
        <dbReference type="HAMAP-Rule" id="MF_00206"/>
    </source>
</evidence>
<feature type="binding site" evidence="8">
    <location>
        <position position="308"/>
    </location>
    <ligand>
        <name>[4Fe-4S] cluster</name>
        <dbReference type="ChEBI" id="CHEBI:49883"/>
        <label>1</label>
    </ligand>
</feature>
<dbReference type="EMBL" id="JBGCUO010000001">
    <property type="protein sequence ID" value="MEY1661279.1"/>
    <property type="molecule type" value="Genomic_DNA"/>
</dbReference>
<feature type="region of interest" description="Disordered" evidence="9">
    <location>
        <begin position="1"/>
        <end position="25"/>
    </location>
</feature>
<accession>A0ABV4AF12</accession>
<keyword evidence="1 8" id="KW-0004">4Fe-4S</keyword>
<dbReference type="Proteomes" id="UP001562065">
    <property type="component" value="Unassembled WGS sequence"/>
</dbReference>
<keyword evidence="5 8" id="KW-0408">Iron</keyword>
<feature type="binding site" evidence="8">
    <location>
        <position position="68"/>
    </location>
    <ligand>
        <name>[4Fe-4S] cluster</name>
        <dbReference type="ChEBI" id="CHEBI:49883"/>
        <label>1</label>
    </ligand>
</feature>
<dbReference type="InterPro" id="IPR006638">
    <property type="entry name" value="Elp3/MiaA/NifB-like_rSAM"/>
</dbReference>
<dbReference type="Gene3D" id="3.20.20.70">
    <property type="entry name" value="Aldolase class I"/>
    <property type="match status" value="1"/>
</dbReference>
<keyword evidence="8" id="KW-0963">Cytoplasm</keyword>
<dbReference type="PANTHER" id="PTHR10949:SF0">
    <property type="entry name" value="LIPOYL SYNTHASE, MITOCHONDRIAL"/>
    <property type="match status" value="1"/>
</dbReference>
<feature type="binding site" evidence="8">
    <location>
        <position position="73"/>
    </location>
    <ligand>
        <name>[4Fe-4S] cluster</name>
        <dbReference type="ChEBI" id="CHEBI:49883"/>
        <label>1</label>
    </ligand>
</feature>
<dbReference type="InterPro" id="IPR013785">
    <property type="entry name" value="Aldolase_TIM"/>
</dbReference>
<feature type="binding site" evidence="8">
    <location>
        <position position="94"/>
    </location>
    <ligand>
        <name>[4Fe-4S] cluster</name>
        <dbReference type="ChEBI" id="CHEBI:49883"/>
        <label>2</label>
        <note>4Fe-4S-S-AdoMet</note>
    </ligand>
</feature>
<dbReference type="InterPro" id="IPR058240">
    <property type="entry name" value="rSAM_sf"/>
</dbReference>
<feature type="domain" description="Radical SAM core" evidence="10">
    <location>
        <begin position="80"/>
        <end position="297"/>
    </location>
</feature>
<dbReference type="RefSeq" id="WP_369454532.1">
    <property type="nucleotide sequence ID" value="NZ_JBGCUO010000001.1"/>
</dbReference>
<dbReference type="PANTHER" id="PTHR10949">
    <property type="entry name" value="LIPOYL SYNTHASE"/>
    <property type="match status" value="1"/>
</dbReference>
<evidence type="ECO:0000256" key="5">
    <source>
        <dbReference type="ARBA" id="ARBA00023004"/>
    </source>
</evidence>
<gene>
    <name evidence="8 11" type="primary">lipA</name>
    <name evidence="11" type="ORF">AB5I84_03855</name>
</gene>
<dbReference type="SFLD" id="SFLDS00029">
    <property type="entry name" value="Radical_SAM"/>
    <property type="match status" value="1"/>
</dbReference>
<sequence length="323" mass="35797">MTTAHPARAKVQPGEKLRGERKVRTIPLVDQSPAPQRKPDWIRVRVPSSGRIQQVKDMLRQQKLHTVCEEAGCPNLPECFGNGTATFMIMGDICTRRCAFCDVGFGRPNALDADEPRHLAESVDGMGLKYVVITSVDRDDLADGGARHFAECISAVRQRTPKVQIEILTPDFRGCLEDAIDVLSATPPDVFNHNIETVPHLYKRVRPGARFDHSLKLLQDFGARNPSIPTKTGIMVGLGETNEQVIETLQAIRAHDIDMVTIGQYLAPSKHHAPVERFVHPDEFREFARIAEQLGFTSVASGPMVRSSYHADLQHQGVDVGTL</sequence>
<dbReference type="SMART" id="SM00729">
    <property type="entry name" value="Elp3"/>
    <property type="match status" value="1"/>
</dbReference>
<dbReference type="NCBIfam" id="NF009544">
    <property type="entry name" value="PRK12928.1"/>
    <property type="match status" value="1"/>
</dbReference>
<evidence type="ECO:0000313" key="12">
    <source>
        <dbReference type="Proteomes" id="UP001562065"/>
    </source>
</evidence>
<dbReference type="SUPFAM" id="SSF102114">
    <property type="entry name" value="Radical SAM enzymes"/>
    <property type="match status" value="1"/>
</dbReference>
<feature type="compositionally biased region" description="Basic and acidic residues" evidence="9">
    <location>
        <begin position="13"/>
        <end position="23"/>
    </location>
</feature>
<evidence type="ECO:0000256" key="4">
    <source>
        <dbReference type="ARBA" id="ARBA00022723"/>
    </source>
</evidence>
<dbReference type="NCBIfam" id="NF004019">
    <property type="entry name" value="PRK05481.1"/>
    <property type="match status" value="1"/>
</dbReference>
<dbReference type="EC" id="2.8.1.8" evidence="8"/>
<feature type="binding site" evidence="8">
    <location>
        <position position="101"/>
    </location>
    <ligand>
        <name>[4Fe-4S] cluster</name>
        <dbReference type="ChEBI" id="CHEBI:49883"/>
        <label>2</label>
        <note>4Fe-4S-S-AdoMet</note>
    </ligand>
</feature>
<dbReference type="Pfam" id="PF04055">
    <property type="entry name" value="Radical_SAM"/>
    <property type="match status" value="1"/>
</dbReference>
<comment type="caution">
    <text evidence="11">The sequence shown here is derived from an EMBL/GenBank/DDBJ whole genome shotgun (WGS) entry which is preliminary data.</text>
</comment>
<feature type="binding site" evidence="8">
    <location>
        <position position="79"/>
    </location>
    <ligand>
        <name>[4Fe-4S] cluster</name>
        <dbReference type="ChEBI" id="CHEBI:49883"/>
        <label>1</label>
    </ligand>
</feature>
<keyword evidence="2 8" id="KW-0808">Transferase</keyword>
<dbReference type="InterPro" id="IPR007197">
    <property type="entry name" value="rSAM"/>
</dbReference>
<comment type="catalytic activity">
    <reaction evidence="7 8">
        <text>[[Fe-S] cluster scaffold protein carrying a second [4Fe-4S](2+) cluster] + N(6)-octanoyl-L-lysyl-[protein] + 2 oxidized [2Fe-2S]-[ferredoxin] + 2 S-adenosyl-L-methionine + 4 H(+) = [[Fe-S] cluster scaffold protein] + N(6)-[(R)-dihydrolipoyl]-L-lysyl-[protein] + 4 Fe(3+) + 2 hydrogen sulfide + 2 5'-deoxyadenosine + 2 L-methionine + 2 reduced [2Fe-2S]-[ferredoxin]</text>
        <dbReference type="Rhea" id="RHEA:16585"/>
        <dbReference type="Rhea" id="RHEA-COMP:9928"/>
        <dbReference type="Rhea" id="RHEA-COMP:10000"/>
        <dbReference type="Rhea" id="RHEA-COMP:10001"/>
        <dbReference type="Rhea" id="RHEA-COMP:10475"/>
        <dbReference type="Rhea" id="RHEA-COMP:14568"/>
        <dbReference type="Rhea" id="RHEA-COMP:14569"/>
        <dbReference type="ChEBI" id="CHEBI:15378"/>
        <dbReference type="ChEBI" id="CHEBI:17319"/>
        <dbReference type="ChEBI" id="CHEBI:29034"/>
        <dbReference type="ChEBI" id="CHEBI:29919"/>
        <dbReference type="ChEBI" id="CHEBI:33722"/>
        <dbReference type="ChEBI" id="CHEBI:33737"/>
        <dbReference type="ChEBI" id="CHEBI:33738"/>
        <dbReference type="ChEBI" id="CHEBI:57844"/>
        <dbReference type="ChEBI" id="CHEBI:59789"/>
        <dbReference type="ChEBI" id="CHEBI:78809"/>
        <dbReference type="ChEBI" id="CHEBI:83100"/>
        <dbReference type="EC" id="2.8.1.8"/>
    </reaction>
</comment>
<dbReference type="SFLD" id="SFLDF00271">
    <property type="entry name" value="lipoyl_synthase"/>
    <property type="match status" value="1"/>
</dbReference>
<dbReference type="SFLD" id="SFLDG01058">
    <property type="entry name" value="lipoyl_synthase_like"/>
    <property type="match status" value="1"/>
</dbReference>
<evidence type="ECO:0000313" key="11">
    <source>
        <dbReference type="EMBL" id="MEY1661279.1"/>
    </source>
</evidence>
<keyword evidence="4 8" id="KW-0479">Metal-binding</keyword>
<evidence type="ECO:0000256" key="6">
    <source>
        <dbReference type="ARBA" id="ARBA00023014"/>
    </source>
</evidence>
<proteinExistence type="inferred from homology"/>
<organism evidence="11 12">
    <name type="scientific">Isoalcanivorax beigongshangi</name>
    <dbReference type="NCBI Taxonomy" id="3238810"/>
    <lineage>
        <taxon>Bacteria</taxon>
        <taxon>Pseudomonadati</taxon>
        <taxon>Pseudomonadota</taxon>
        <taxon>Gammaproteobacteria</taxon>
        <taxon>Oceanospirillales</taxon>
        <taxon>Alcanivoracaceae</taxon>
        <taxon>Isoalcanivorax</taxon>
    </lineage>
</organism>
<dbReference type="NCBIfam" id="TIGR00510">
    <property type="entry name" value="lipA"/>
    <property type="match status" value="1"/>
</dbReference>
<protein>
    <recommendedName>
        <fullName evidence="8">Lipoyl synthase</fullName>
        <ecNumber evidence="8">2.8.1.8</ecNumber>
    </recommendedName>
    <alternativeName>
        <fullName evidence="8">Lip-syn</fullName>
        <shortName evidence="8">LS</shortName>
    </alternativeName>
    <alternativeName>
        <fullName evidence="8">Lipoate synthase</fullName>
    </alternativeName>
    <alternativeName>
        <fullName evidence="8">Lipoic acid synthase</fullName>
    </alternativeName>
    <alternativeName>
        <fullName evidence="8">Sulfur insertion protein LipA</fullName>
    </alternativeName>
</protein>
<dbReference type="Pfam" id="PF16881">
    <property type="entry name" value="LIAS_N"/>
    <property type="match status" value="1"/>
</dbReference>
<evidence type="ECO:0000259" key="10">
    <source>
        <dbReference type="PROSITE" id="PS51918"/>
    </source>
</evidence>
<dbReference type="HAMAP" id="MF_00206">
    <property type="entry name" value="Lipoyl_synth"/>
    <property type="match status" value="1"/>
</dbReference>
<dbReference type="GO" id="GO:0016992">
    <property type="term" value="F:lipoate synthase activity"/>
    <property type="evidence" value="ECO:0007669"/>
    <property type="project" value="UniProtKB-EC"/>
</dbReference>
<evidence type="ECO:0000256" key="1">
    <source>
        <dbReference type="ARBA" id="ARBA00022485"/>
    </source>
</evidence>
<comment type="pathway">
    <text evidence="8">Protein modification; protein lipoylation via endogenous pathway; protein N(6)-(lipoyl)lysine from octanoyl-[acyl-carrier-protein]: step 2/2.</text>
</comment>
<keyword evidence="3 8" id="KW-0949">S-adenosyl-L-methionine</keyword>
<comment type="function">
    <text evidence="8">Catalyzes the radical-mediated insertion of two sulfur atoms into the C-6 and C-8 positions of the octanoyl moiety bound to the lipoyl domains of lipoate-dependent enzymes, thereby converting the octanoylated domains into lipoylated derivatives.</text>
</comment>
<dbReference type="InterPro" id="IPR031691">
    <property type="entry name" value="LIAS_N"/>
</dbReference>